<evidence type="ECO:0000256" key="1">
    <source>
        <dbReference type="ARBA" id="ARBA00023157"/>
    </source>
</evidence>
<sequence length="310" mass="35070">MGIGGFSSGVKRLEREAGRSPPTSAQVGQEYVDLYIHSSYAFMAWYLIKHRDNFAFYLSADCGVSGAFNRRQPRNSSSLEQGRIINGRESPRGAWPWQVSLQLLHPKFGLIGHWCGGVLIAPQWILTAAHCIHNDIFNLPVAILWTAVLGEWDREVEENTELRVPIEKVFVHERFHNFQHDIDPISKMWFLSYIYQTMDRVQNKPLTNVAPISEGCHVVIADCTVIQKCVRVTSSGIMSIPNYMKICQLVQQLKSRHICYMLSHIPFHFLLKECHEGKVDNETADHLARMGSEHAFTGPEPACGISVGLP</sequence>
<dbReference type="Gene3D" id="2.40.10.10">
    <property type="entry name" value="Trypsin-like serine proteases"/>
    <property type="match status" value="1"/>
</dbReference>
<evidence type="ECO:0000313" key="4">
    <source>
        <dbReference type="Proteomes" id="UP000235965"/>
    </source>
</evidence>
<dbReference type="InterPro" id="IPR001254">
    <property type="entry name" value="Trypsin_dom"/>
</dbReference>
<keyword evidence="4" id="KW-1185">Reference proteome</keyword>
<dbReference type="InterPro" id="IPR018114">
    <property type="entry name" value="TRYPSIN_HIS"/>
</dbReference>
<dbReference type="InterPro" id="IPR043504">
    <property type="entry name" value="Peptidase_S1_PA_chymotrypsin"/>
</dbReference>
<dbReference type="AlphaFoldDB" id="A0A2J7QYK6"/>
<organism evidence="3 4">
    <name type="scientific">Cryptotermes secundus</name>
    <dbReference type="NCBI Taxonomy" id="105785"/>
    <lineage>
        <taxon>Eukaryota</taxon>
        <taxon>Metazoa</taxon>
        <taxon>Ecdysozoa</taxon>
        <taxon>Arthropoda</taxon>
        <taxon>Hexapoda</taxon>
        <taxon>Insecta</taxon>
        <taxon>Pterygota</taxon>
        <taxon>Neoptera</taxon>
        <taxon>Polyneoptera</taxon>
        <taxon>Dictyoptera</taxon>
        <taxon>Blattodea</taxon>
        <taxon>Blattoidea</taxon>
        <taxon>Termitoidae</taxon>
        <taxon>Kalotermitidae</taxon>
        <taxon>Cryptotermitinae</taxon>
        <taxon>Cryptotermes</taxon>
    </lineage>
</organism>
<keyword evidence="1" id="KW-1015">Disulfide bond</keyword>
<dbReference type="InParanoid" id="A0A2J7QYK6"/>
<comment type="caution">
    <text evidence="3">The sequence shown here is derived from an EMBL/GenBank/DDBJ whole genome shotgun (WGS) entry which is preliminary data.</text>
</comment>
<gene>
    <name evidence="3" type="ORF">B7P43_G12330</name>
</gene>
<dbReference type="FunFam" id="2.40.10.10:FF:000130">
    <property type="entry name" value="Chymotrypsinogen A"/>
    <property type="match status" value="1"/>
</dbReference>
<name>A0A2J7QYK6_9NEOP</name>
<dbReference type="GO" id="GO:0004252">
    <property type="term" value="F:serine-type endopeptidase activity"/>
    <property type="evidence" value="ECO:0007669"/>
    <property type="project" value="InterPro"/>
</dbReference>
<dbReference type="STRING" id="105785.A0A2J7QYK6"/>
<dbReference type="GO" id="GO:0006508">
    <property type="term" value="P:proteolysis"/>
    <property type="evidence" value="ECO:0007669"/>
    <property type="project" value="InterPro"/>
</dbReference>
<reference evidence="3 4" key="1">
    <citation type="submission" date="2017-12" db="EMBL/GenBank/DDBJ databases">
        <title>Hemimetabolous genomes reveal molecular basis of termite eusociality.</title>
        <authorList>
            <person name="Harrison M.C."/>
            <person name="Jongepier E."/>
            <person name="Robertson H.M."/>
            <person name="Arning N."/>
            <person name="Bitard-Feildel T."/>
            <person name="Chao H."/>
            <person name="Childers C.P."/>
            <person name="Dinh H."/>
            <person name="Doddapaneni H."/>
            <person name="Dugan S."/>
            <person name="Gowin J."/>
            <person name="Greiner C."/>
            <person name="Han Y."/>
            <person name="Hu H."/>
            <person name="Hughes D.S.T."/>
            <person name="Huylmans A.-K."/>
            <person name="Kemena C."/>
            <person name="Kremer L.P.M."/>
            <person name="Lee S.L."/>
            <person name="Lopez-Ezquerra A."/>
            <person name="Mallet L."/>
            <person name="Monroy-Kuhn J.M."/>
            <person name="Moser A."/>
            <person name="Murali S.C."/>
            <person name="Muzny D.M."/>
            <person name="Otani S."/>
            <person name="Piulachs M.-D."/>
            <person name="Poelchau M."/>
            <person name="Qu J."/>
            <person name="Schaub F."/>
            <person name="Wada-Katsumata A."/>
            <person name="Worley K.C."/>
            <person name="Xie Q."/>
            <person name="Ylla G."/>
            <person name="Poulsen M."/>
            <person name="Gibbs R.A."/>
            <person name="Schal C."/>
            <person name="Richards S."/>
            <person name="Belles X."/>
            <person name="Korb J."/>
            <person name="Bornberg-Bauer E."/>
        </authorList>
    </citation>
    <scope>NUCLEOTIDE SEQUENCE [LARGE SCALE GENOMIC DNA]</scope>
    <source>
        <tissue evidence="3">Whole body</tissue>
    </source>
</reference>
<evidence type="ECO:0000313" key="3">
    <source>
        <dbReference type="EMBL" id="PNF33665.1"/>
    </source>
</evidence>
<dbReference type="Pfam" id="PF00089">
    <property type="entry name" value="Trypsin"/>
    <property type="match status" value="1"/>
</dbReference>
<protein>
    <recommendedName>
        <fullName evidence="2">Peptidase S1 domain-containing protein</fullName>
    </recommendedName>
</protein>
<dbReference type="PANTHER" id="PTHR24252">
    <property type="entry name" value="ACROSIN-RELATED"/>
    <property type="match status" value="1"/>
</dbReference>
<proteinExistence type="predicted"/>
<dbReference type="OrthoDB" id="7863416at2759"/>
<evidence type="ECO:0000259" key="2">
    <source>
        <dbReference type="PROSITE" id="PS50240"/>
    </source>
</evidence>
<dbReference type="EMBL" id="NEVH01009087">
    <property type="protein sequence ID" value="PNF33665.1"/>
    <property type="molecule type" value="Genomic_DNA"/>
</dbReference>
<dbReference type="PANTHER" id="PTHR24252:SF7">
    <property type="entry name" value="HYALIN"/>
    <property type="match status" value="1"/>
</dbReference>
<accession>A0A2J7QYK6</accession>
<dbReference type="SUPFAM" id="SSF50494">
    <property type="entry name" value="Trypsin-like serine proteases"/>
    <property type="match status" value="1"/>
</dbReference>
<dbReference type="PROSITE" id="PS50240">
    <property type="entry name" value="TRYPSIN_DOM"/>
    <property type="match status" value="1"/>
</dbReference>
<dbReference type="SMART" id="SM00020">
    <property type="entry name" value="Tryp_SPc"/>
    <property type="match status" value="1"/>
</dbReference>
<dbReference type="PROSITE" id="PS00134">
    <property type="entry name" value="TRYPSIN_HIS"/>
    <property type="match status" value="1"/>
</dbReference>
<dbReference type="InterPro" id="IPR009003">
    <property type="entry name" value="Peptidase_S1_PA"/>
</dbReference>
<dbReference type="Proteomes" id="UP000235965">
    <property type="component" value="Unassembled WGS sequence"/>
</dbReference>
<feature type="domain" description="Peptidase S1" evidence="2">
    <location>
        <begin position="84"/>
        <end position="310"/>
    </location>
</feature>